<keyword evidence="14" id="KW-1185">Reference proteome</keyword>
<reference evidence="13" key="2">
    <citation type="submission" date="2025-08" db="UniProtKB">
        <authorList>
            <consortium name="Ensembl"/>
        </authorList>
    </citation>
    <scope>IDENTIFICATION</scope>
    <source>
        <strain evidence="13">Hereford</strain>
    </source>
</reference>
<dbReference type="Ensembl" id="ENSBTAT00000097419.1">
    <property type="protein sequence ID" value="ENSBTAP00000077838.1"/>
    <property type="gene ID" value="ENSBTAG00000002296.4"/>
</dbReference>
<name>A0AAA9S3J6_BOVIN</name>
<keyword evidence="7" id="KW-0812">Transmembrane</keyword>
<reference evidence="13" key="1">
    <citation type="submission" date="2018-03" db="EMBL/GenBank/DDBJ databases">
        <title>ARS-UCD1.2.</title>
        <authorList>
            <person name="Rosen B.D."/>
            <person name="Bickhart D.M."/>
            <person name="Koren S."/>
            <person name="Schnabel R.D."/>
            <person name="Hall R."/>
            <person name="Zimin A."/>
            <person name="Dreischer C."/>
            <person name="Schultheiss S."/>
            <person name="Schroeder S.G."/>
            <person name="Elsik C.G."/>
            <person name="Couldrey C."/>
            <person name="Liu G.E."/>
            <person name="Van Tassell C.P."/>
            <person name="Phillippy A.M."/>
            <person name="Smith T.P.L."/>
            <person name="Medrano J.F."/>
        </authorList>
    </citation>
    <scope>NUCLEOTIDE SEQUENCE [LARGE SCALE GENOMIC DNA]</scope>
    <source>
        <strain evidence="13">Hereford</strain>
    </source>
</reference>
<keyword evidence="10" id="KW-0813">Transport</keyword>
<organism evidence="13 14">
    <name type="scientific">Bos taurus</name>
    <name type="common">Bovine</name>
    <dbReference type="NCBI Taxonomy" id="9913"/>
    <lineage>
        <taxon>Eukaryota</taxon>
        <taxon>Metazoa</taxon>
        <taxon>Chordata</taxon>
        <taxon>Craniata</taxon>
        <taxon>Vertebrata</taxon>
        <taxon>Euteleostomi</taxon>
        <taxon>Mammalia</taxon>
        <taxon>Eutheria</taxon>
        <taxon>Laurasiatheria</taxon>
        <taxon>Artiodactyla</taxon>
        <taxon>Ruminantia</taxon>
        <taxon>Pecora</taxon>
        <taxon>Bovidae</taxon>
        <taxon>Bovinae</taxon>
        <taxon>Bos</taxon>
    </lineage>
</organism>
<dbReference type="CTD" id="340061"/>
<dbReference type="GeneTree" id="ENSGT00390000008582"/>
<dbReference type="GO" id="GO:0002218">
    <property type="term" value="P:activation of innate immune response"/>
    <property type="evidence" value="ECO:0007669"/>
    <property type="project" value="InterPro"/>
</dbReference>
<dbReference type="GO" id="GO:0032481">
    <property type="term" value="P:positive regulation of type I interferon production"/>
    <property type="evidence" value="ECO:0007669"/>
    <property type="project" value="InterPro"/>
</dbReference>
<evidence type="ECO:0000256" key="6">
    <source>
        <dbReference type="ARBA" id="ARBA00009027"/>
    </source>
</evidence>
<evidence type="ECO:0000256" key="7">
    <source>
        <dbReference type="ARBA" id="ARBA00022692"/>
    </source>
</evidence>
<dbReference type="PANTHER" id="PTHR34339">
    <property type="entry name" value="STIMULATOR OF INTERFERON GENES PROTEIN"/>
    <property type="match status" value="1"/>
</dbReference>
<dbReference type="GO" id="GO:0000139">
    <property type="term" value="C:Golgi membrane"/>
    <property type="evidence" value="ECO:0007669"/>
    <property type="project" value="UniProtKB-SubCell"/>
</dbReference>
<dbReference type="AlphaFoldDB" id="A0AAA9S3J6"/>
<dbReference type="InterPro" id="IPR038623">
    <property type="entry name" value="STING_C_sf"/>
</dbReference>
<evidence type="ECO:0000256" key="10">
    <source>
        <dbReference type="ARBA" id="ARBA00023303"/>
    </source>
</evidence>
<comment type="catalytic activity">
    <reaction evidence="11">
        <text>H(+)(in) = H(+)(out)</text>
        <dbReference type="Rhea" id="RHEA:34979"/>
        <dbReference type="ChEBI" id="CHEBI:15378"/>
    </reaction>
</comment>
<comment type="subcellular location">
    <subcellularLocation>
        <location evidence="4">Cytoplasm</location>
        <location evidence="4">Perinuclear region</location>
    </subcellularLocation>
    <subcellularLocation>
        <location evidence="3">Cytoplasmic vesicle</location>
        <location evidence="3">Autophagosome membrane</location>
        <topology evidence="3">Multi-pass membrane protein</topology>
    </subcellularLocation>
    <subcellularLocation>
        <location evidence="2">Endoplasmic reticulum-Golgi intermediate compartment membrane</location>
        <topology evidence="2">Multi-pass membrane protein</topology>
    </subcellularLocation>
    <subcellularLocation>
        <location evidence="5">Golgi apparatus membrane</location>
        <topology evidence="5">Multi-pass membrane protein</topology>
    </subcellularLocation>
    <subcellularLocation>
        <location evidence="1">Mitochondrion outer membrane</location>
        <topology evidence="1">Multi-pass membrane protein</topology>
    </subcellularLocation>
</comment>
<evidence type="ECO:0000256" key="2">
    <source>
        <dbReference type="ARBA" id="ARBA00004457"/>
    </source>
</evidence>
<dbReference type="PANTHER" id="PTHR34339:SF1">
    <property type="entry name" value="STIMULATOR OF INTERFERON GENES PROTEIN"/>
    <property type="match status" value="1"/>
</dbReference>
<evidence type="ECO:0000259" key="12">
    <source>
        <dbReference type="Pfam" id="PF23417"/>
    </source>
</evidence>
<keyword evidence="9" id="KW-0472">Membrane</keyword>
<dbReference type="GO" id="GO:0048471">
    <property type="term" value="C:perinuclear region of cytoplasm"/>
    <property type="evidence" value="ECO:0007669"/>
    <property type="project" value="UniProtKB-SubCell"/>
</dbReference>
<feature type="domain" description="STING transmembrane" evidence="12">
    <location>
        <begin position="150"/>
        <end position="244"/>
    </location>
</feature>
<dbReference type="GO" id="GO:0033116">
    <property type="term" value="C:endoplasmic reticulum-Golgi intermediate compartment membrane"/>
    <property type="evidence" value="ECO:0007669"/>
    <property type="project" value="UniProtKB-SubCell"/>
</dbReference>
<evidence type="ECO:0000256" key="4">
    <source>
        <dbReference type="ARBA" id="ARBA00004556"/>
    </source>
</evidence>
<dbReference type="InterPro" id="IPR055434">
    <property type="entry name" value="STING_TM"/>
</dbReference>
<keyword evidence="10" id="KW-0407">Ion channel</keyword>
<protein>
    <submittedName>
        <fullName evidence="13">Stimulator of interferon response cGAMP interactor 1</fullName>
    </submittedName>
</protein>
<accession>A0AAA9S3J6</accession>
<evidence type="ECO:0000313" key="13">
    <source>
        <dbReference type="Ensembl" id="ENSBTAP00000077838.1"/>
    </source>
</evidence>
<sequence>MSDFLHPHGLRHARLPCPSLFPRVCSNSCVHAFLSPPTLFATNLFGLELWDAVCPTCPLEVSPGAFSGYGWAPGNWRAGGYAHSGPQSWNCRRVRGEQPWISWYPQMPHSSLHPSIPQPRGLRAQKAALVLLSACLVALWGLGEPPDYTLKWLVLHLASQQMGLLIKGICSLAEELCHVHSRYHGSYWRAVRACLCSSMRCGALLLLSCYFYCSLPNMADLPFTWMLALLGLSQALNILLGLQAGVCVLEYATPLQTLFAMSQDGRAGFSREDRLEQAKLFCRTLEDILANAPESQNNCRLIVYQEPAEGSSFSLSQEILQHLRQEEREVTMGSTETSVMPGSSVLSQEPELLISGLEKPLPLRSDVF</sequence>
<keyword evidence="8" id="KW-1133">Transmembrane helix</keyword>
<evidence type="ECO:0000256" key="11">
    <source>
        <dbReference type="ARBA" id="ARBA00024169"/>
    </source>
</evidence>
<dbReference type="GO" id="GO:0005741">
    <property type="term" value="C:mitochondrial outer membrane"/>
    <property type="evidence" value="ECO:0007669"/>
    <property type="project" value="UniProtKB-SubCell"/>
</dbReference>
<dbReference type="GeneID" id="533661"/>
<dbReference type="Proteomes" id="UP000009136">
    <property type="component" value="Chromosome 7"/>
</dbReference>
<keyword evidence="10" id="KW-0406">Ion transport</keyword>
<dbReference type="InterPro" id="IPR029158">
    <property type="entry name" value="STING"/>
</dbReference>
<dbReference type="GO" id="GO:0034220">
    <property type="term" value="P:monoatomic ion transmembrane transport"/>
    <property type="evidence" value="ECO:0007669"/>
    <property type="project" value="UniProtKB-KW"/>
</dbReference>
<dbReference type="GO" id="GO:0000421">
    <property type="term" value="C:autophagosome membrane"/>
    <property type="evidence" value="ECO:0007669"/>
    <property type="project" value="UniProtKB-SubCell"/>
</dbReference>
<dbReference type="RefSeq" id="XP_059744255.1">
    <property type="nucleotide sequence ID" value="XM_059888272.1"/>
</dbReference>
<evidence type="ECO:0000256" key="5">
    <source>
        <dbReference type="ARBA" id="ARBA00004653"/>
    </source>
</evidence>
<evidence type="ECO:0000256" key="9">
    <source>
        <dbReference type="ARBA" id="ARBA00023136"/>
    </source>
</evidence>
<evidence type="ECO:0000313" key="14">
    <source>
        <dbReference type="Proteomes" id="UP000009136"/>
    </source>
</evidence>
<gene>
    <name evidence="13" type="primary">STING1</name>
</gene>
<reference evidence="13" key="3">
    <citation type="submission" date="2025-09" db="UniProtKB">
        <authorList>
            <consortium name="Ensembl"/>
        </authorList>
    </citation>
    <scope>IDENTIFICATION</scope>
    <source>
        <strain evidence="13">Hereford</strain>
    </source>
</reference>
<dbReference type="Pfam" id="PF23417">
    <property type="entry name" value="STING_TM"/>
    <property type="match status" value="1"/>
</dbReference>
<proteinExistence type="inferred from homology"/>
<evidence type="ECO:0000256" key="1">
    <source>
        <dbReference type="ARBA" id="ARBA00004374"/>
    </source>
</evidence>
<dbReference type="Gene3D" id="3.40.50.12100">
    <property type="entry name" value="Stimulator of interferon genes protein"/>
    <property type="match status" value="1"/>
</dbReference>
<evidence type="ECO:0000256" key="3">
    <source>
        <dbReference type="ARBA" id="ARBA00004542"/>
    </source>
</evidence>
<evidence type="ECO:0000256" key="8">
    <source>
        <dbReference type="ARBA" id="ARBA00022989"/>
    </source>
</evidence>
<comment type="similarity">
    <text evidence="6">Belongs to the STING family.</text>
</comment>